<organism evidence="1 2">
    <name type="scientific">Coprinopsis marcescibilis</name>
    <name type="common">Agaric fungus</name>
    <name type="synonym">Psathyrella marcescibilis</name>
    <dbReference type="NCBI Taxonomy" id="230819"/>
    <lineage>
        <taxon>Eukaryota</taxon>
        <taxon>Fungi</taxon>
        <taxon>Dikarya</taxon>
        <taxon>Basidiomycota</taxon>
        <taxon>Agaricomycotina</taxon>
        <taxon>Agaricomycetes</taxon>
        <taxon>Agaricomycetidae</taxon>
        <taxon>Agaricales</taxon>
        <taxon>Agaricineae</taxon>
        <taxon>Psathyrellaceae</taxon>
        <taxon>Coprinopsis</taxon>
    </lineage>
</organism>
<dbReference type="EMBL" id="ML210614">
    <property type="protein sequence ID" value="TFK16891.1"/>
    <property type="molecule type" value="Genomic_DNA"/>
</dbReference>
<accession>A0A5C3KAA3</accession>
<proteinExistence type="predicted"/>
<dbReference type="OrthoDB" id="5599163at2759"/>
<reference evidence="1 2" key="1">
    <citation type="journal article" date="2019" name="Nat. Ecol. Evol.">
        <title>Megaphylogeny resolves global patterns of mushroom evolution.</title>
        <authorList>
            <person name="Varga T."/>
            <person name="Krizsan K."/>
            <person name="Foldi C."/>
            <person name="Dima B."/>
            <person name="Sanchez-Garcia M."/>
            <person name="Sanchez-Ramirez S."/>
            <person name="Szollosi G.J."/>
            <person name="Szarkandi J.G."/>
            <person name="Papp V."/>
            <person name="Albert L."/>
            <person name="Andreopoulos W."/>
            <person name="Angelini C."/>
            <person name="Antonin V."/>
            <person name="Barry K.W."/>
            <person name="Bougher N.L."/>
            <person name="Buchanan P."/>
            <person name="Buyck B."/>
            <person name="Bense V."/>
            <person name="Catcheside P."/>
            <person name="Chovatia M."/>
            <person name="Cooper J."/>
            <person name="Damon W."/>
            <person name="Desjardin D."/>
            <person name="Finy P."/>
            <person name="Geml J."/>
            <person name="Haridas S."/>
            <person name="Hughes K."/>
            <person name="Justo A."/>
            <person name="Karasinski D."/>
            <person name="Kautmanova I."/>
            <person name="Kiss B."/>
            <person name="Kocsube S."/>
            <person name="Kotiranta H."/>
            <person name="LaButti K.M."/>
            <person name="Lechner B.E."/>
            <person name="Liimatainen K."/>
            <person name="Lipzen A."/>
            <person name="Lukacs Z."/>
            <person name="Mihaltcheva S."/>
            <person name="Morgado L.N."/>
            <person name="Niskanen T."/>
            <person name="Noordeloos M.E."/>
            <person name="Ohm R.A."/>
            <person name="Ortiz-Santana B."/>
            <person name="Ovrebo C."/>
            <person name="Racz N."/>
            <person name="Riley R."/>
            <person name="Savchenko A."/>
            <person name="Shiryaev A."/>
            <person name="Soop K."/>
            <person name="Spirin V."/>
            <person name="Szebenyi C."/>
            <person name="Tomsovsky M."/>
            <person name="Tulloss R.E."/>
            <person name="Uehling J."/>
            <person name="Grigoriev I.V."/>
            <person name="Vagvolgyi C."/>
            <person name="Papp T."/>
            <person name="Martin F.M."/>
            <person name="Miettinen O."/>
            <person name="Hibbett D.S."/>
            <person name="Nagy L.G."/>
        </authorList>
    </citation>
    <scope>NUCLEOTIDE SEQUENCE [LARGE SCALE GENOMIC DNA]</scope>
    <source>
        <strain evidence="1 2">CBS 121175</strain>
    </source>
</reference>
<dbReference type="STRING" id="230819.A0A5C3KAA3"/>
<gene>
    <name evidence="1" type="ORF">FA15DRAFT_606155</name>
</gene>
<evidence type="ECO:0000313" key="2">
    <source>
        <dbReference type="Proteomes" id="UP000307440"/>
    </source>
</evidence>
<keyword evidence="2" id="KW-1185">Reference proteome</keyword>
<protein>
    <submittedName>
        <fullName evidence="1">Uncharacterized protein</fullName>
    </submittedName>
</protein>
<feature type="non-terminal residue" evidence="1">
    <location>
        <position position="79"/>
    </location>
</feature>
<dbReference type="Proteomes" id="UP000307440">
    <property type="component" value="Unassembled WGS sequence"/>
</dbReference>
<name>A0A5C3KAA3_COPMA</name>
<evidence type="ECO:0000313" key="1">
    <source>
        <dbReference type="EMBL" id="TFK16891.1"/>
    </source>
</evidence>
<dbReference type="AlphaFoldDB" id="A0A5C3KAA3"/>
<sequence>MLEQNNTFTMYKRVDKKIHPVSTNFPIDCQVRRQIPEDPLKTLLPLPHVPPEFTPTAKISNQRMKDLNINLANFLSTEE</sequence>